<feature type="transmembrane region" description="Helical" evidence="1">
    <location>
        <begin position="61"/>
        <end position="78"/>
    </location>
</feature>
<evidence type="ECO:0000256" key="1">
    <source>
        <dbReference type="SAM" id="Phobius"/>
    </source>
</evidence>
<gene>
    <name evidence="2" type="ORF">SAMN05192584_10853</name>
</gene>
<keyword evidence="1" id="KW-1133">Transmembrane helix</keyword>
<keyword evidence="1" id="KW-0812">Transmembrane</keyword>
<reference evidence="3" key="1">
    <citation type="submission" date="2016-10" db="EMBL/GenBank/DDBJ databases">
        <authorList>
            <person name="Varghese N."/>
            <person name="Submissions S."/>
        </authorList>
    </citation>
    <scope>NUCLEOTIDE SEQUENCE [LARGE SCALE GENOMIC DNA]</scope>
    <source>
        <strain evidence="3">PL19</strain>
    </source>
</reference>
<name>A0A1I4BM16_9ACTN</name>
<dbReference type="EMBL" id="FOSG01000008">
    <property type="protein sequence ID" value="SFK69765.1"/>
    <property type="molecule type" value="Genomic_DNA"/>
</dbReference>
<feature type="transmembrane region" description="Helical" evidence="1">
    <location>
        <begin position="112"/>
        <end position="131"/>
    </location>
</feature>
<proteinExistence type="predicted"/>
<accession>A0A1I4BM16</accession>
<evidence type="ECO:0000313" key="3">
    <source>
        <dbReference type="Proteomes" id="UP000198928"/>
    </source>
</evidence>
<keyword evidence="3" id="KW-1185">Reference proteome</keyword>
<evidence type="ECO:0000313" key="2">
    <source>
        <dbReference type="EMBL" id="SFK69765.1"/>
    </source>
</evidence>
<sequence length="171" mass="17225">MTVFGTVWWLSGATALRGLAEPVALVGGPAVGVLLFTLALRRLNGVGEQAAYERAARRFHGINLIQAAAVVAVIVAANRAGALAWIPGAIAVVVGAHFLPLAPLFGMPVYRWTGGLLIGVGLAGCWIALAGGGVDTARAVVCLACAAVLWAATALLVRAAATGGRAGPPVR</sequence>
<keyword evidence="1" id="KW-0472">Membrane</keyword>
<organism evidence="2 3">
    <name type="scientific">Streptomyces pini</name>
    <dbReference type="NCBI Taxonomy" id="1520580"/>
    <lineage>
        <taxon>Bacteria</taxon>
        <taxon>Bacillati</taxon>
        <taxon>Actinomycetota</taxon>
        <taxon>Actinomycetes</taxon>
        <taxon>Kitasatosporales</taxon>
        <taxon>Streptomycetaceae</taxon>
        <taxon>Streptomyces</taxon>
    </lineage>
</organism>
<feature type="transmembrane region" description="Helical" evidence="1">
    <location>
        <begin position="84"/>
        <end position="105"/>
    </location>
</feature>
<feature type="transmembrane region" description="Helical" evidence="1">
    <location>
        <begin position="137"/>
        <end position="157"/>
    </location>
</feature>
<dbReference type="Proteomes" id="UP000198928">
    <property type="component" value="Unassembled WGS sequence"/>
</dbReference>
<protein>
    <submittedName>
        <fullName evidence="2">Uncharacterized protein</fullName>
    </submittedName>
</protein>
<dbReference type="AlphaFoldDB" id="A0A1I4BM16"/>
<feature type="transmembrane region" description="Helical" evidence="1">
    <location>
        <begin position="20"/>
        <end position="40"/>
    </location>
</feature>